<reference evidence="7" key="1">
    <citation type="submission" date="2020-10" db="EMBL/GenBank/DDBJ databases">
        <authorList>
            <person name="Gilroy R."/>
        </authorList>
    </citation>
    <scope>NUCLEOTIDE SEQUENCE</scope>
    <source>
        <strain evidence="7">9366</strain>
    </source>
</reference>
<dbReference type="PANTHER" id="PTHR30563">
    <property type="entry name" value="DNA RECOMBINATION PROTEIN RMUC"/>
    <property type="match status" value="1"/>
</dbReference>
<organism evidence="7 8">
    <name type="scientific">Candidatus Caccalectryoclostridium excrementigallinarum</name>
    <dbReference type="NCBI Taxonomy" id="2840710"/>
    <lineage>
        <taxon>Bacteria</taxon>
        <taxon>Bacillati</taxon>
        <taxon>Bacillota</taxon>
        <taxon>Clostridia</taxon>
        <taxon>Christensenellales</taxon>
        <taxon>Christensenellaceae</taxon>
        <taxon>Christensenellaceae incertae sedis</taxon>
        <taxon>Candidatus Caccalectryoclostridium</taxon>
    </lineage>
</organism>
<feature type="coiled-coil region" evidence="5">
    <location>
        <begin position="118"/>
        <end position="153"/>
    </location>
</feature>
<feature type="transmembrane region" description="Helical" evidence="6">
    <location>
        <begin position="6"/>
        <end position="29"/>
    </location>
</feature>
<dbReference type="Proteomes" id="UP000824145">
    <property type="component" value="Unassembled WGS sequence"/>
</dbReference>
<keyword evidence="3 5" id="KW-0175">Coiled coil</keyword>
<evidence type="ECO:0000313" key="8">
    <source>
        <dbReference type="Proteomes" id="UP000824145"/>
    </source>
</evidence>
<accession>A0A9D1MLM1</accession>
<dbReference type="SUPFAM" id="SSF58113">
    <property type="entry name" value="Apolipoprotein A-I"/>
    <property type="match status" value="1"/>
</dbReference>
<protein>
    <submittedName>
        <fullName evidence="7">DNA recombination protein RmuC</fullName>
    </submittedName>
</protein>
<keyword evidence="6" id="KW-0472">Membrane</keyword>
<dbReference type="PANTHER" id="PTHR30563:SF0">
    <property type="entry name" value="DNA RECOMBINATION PROTEIN RMUC"/>
    <property type="match status" value="1"/>
</dbReference>
<comment type="similarity">
    <text evidence="2">Belongs to the RmuC family.</text>
</comment>
<evidence type="ECO:0000313" key="7">
    <source>
        <dbReference type="EMBL" id="HIU62445.1"/>
    </source>
</evidence>
<keyword evidence="6" id="KW-1133">Transmembrane helix</keyword>
<proteinExistence type="inferred from homology"/>
<dbReference type="InterPro" id="IPR003798">
    <property type="entry name" value="DNA_recombination_RmuC"/>
</dbReference>
<dbReference type="EMBL" id="DVNJ01000005">
    <property type="protein sequence ID" value="HIU62445.1"/>
    <property type="molecule type" value="Genomic_DNA"/>
</dbReference>
<evidence type="ECO:0000256" key="2">
    <source>
        <dbReference type="ARBA" id="ARBA00009840"/>
    </source>
</evidence>
<keyword evidence="4" id="KW-0233">DNA recombination</keyword>
<evidence type="ECO:0000256" key="3">
    <source>
        <dbReference type="ARBA" id="ARBA00023054"/>
    </source>
</evidence>
<name>A0A9D1MLM1_9FIRM</name>
<evidence type="ECO:0000256" key="4">
    <source>
        <dbReference type="ARBA" id="ARBA00023172"/>
    </source>
</evidence>
<reference evidence="7" key="2">
    <citation type="journal article" date="2021" name="PeerJ">
        <title>Extensive microbial diversity within the chicken gut microbiome revealed by metagenomics and culture.</title>
        <authorList>
            <person name="Gilroy R."/>
            <person name="Ravi A."/>
            <person name="Getino M."/>
            <person name="Pursley I."/>
            <person name="Horton D.L."/>
            <person name="Alikhan N.F."/>
            <person name="Baker D."/>
            <person name="Gharbi K."/>
            <person name="Hall N."/>
            <person name="Watson M."/>
            <person name="Adriaenssens E.M."/>
            <person name="Foster-Nyarko E."/>
            <person name="Jarju S."/>
            <person name="Secka A."/>
            <person name="Antonio M."/>
            <person name="Oren A."/>
            <person name="Chaudhuri R.R."/>
            <person name="La Ragione R."/>
            <person name="Hildebrand F."/>
            <person name="Pallen M.J."/>
        </authorList>
    </citation>
    <scope>NUCLEOTIDE SEQUENCE</scope>
    <source>
        <strain evidence="7">9366</strain>
    </source>
</reference>
<dbReference type="AlphaFoldDB" id="A0A9D1MLM1"/>
<comment type="caution">
    <text evidence="7">The sequence shown here is derived from an EMBL/GenBank/DDBJ whole genome shotgun (WGS) entry which is preliminary data.</text>
</comment>
<evidence type="ECO:0000256" key="1">
    <source>
        <dbReference type="ARBA" id="ARBA00003416"/>
    </source>
</evidence>
<evidence type="ECO:0000256" key="6">
    <source>
        <dbReference type="SAM" id="Phobius"/>
    </source>
</evidence>
<keyword evidence="6" id="KW-0812">Transmembrane</keyword>
<comment type="function">
    <text evidence="1">Involved in DNA recombination.</text>
</comment>
<dbReference type="Pfam" id="PF02646">
    <property type="entry name" value="RmuC"/>
    <property type="match status" value="1"/>
</dbReference>
<evidence type="ECO:0000256" key="5">
    <source>
        <dbReference type="SAM" id="Coils"/>
    </source>
</evidence>
<dbReference type="Gene3D" id="1.20.120.20">
    <property type="entry name" value="Apolipoprotein"/>
    <property type="match status" value="1"/>
</dbReference>
<gene>
    <name evidence="7" type="primary">rmuC</name>
    <name evidence="7" type="ORF">IAB07_01575</name>
</gene>
<dbReference type="GO" id="GO:0006310">
    <property type="term" value="P:DNA recombination"/>
    <property type="evidence" value="ECO:0007669"/>
    <property type="project" value="UniProtKB-KW"/>
</dbReference>
<sequence length="455" mass="50076">MQIETIVIIALAAFTAVTAAISLALLLAARRKKSGDGSLSEEYFAQTLNEASKDIKEHTEVQRKLIDTSITSSSAASTLALGKYMDSISKTSSDTQKAVSENFDKLTQKVDEKLTALGERMETRLNKLDENVQKSLEKVRDDNEKQLEKVRSDNATQLEKMRATVDEKLNETLNKRLNESFETVQKSLESVYKGFGEMKQLGEQVSNMNRLLGGVKTRGSWGEIALGSLLSDILAPEQYEEQCQVKRGSAERVDFAVRMPGSEGKEVLLPIDSKFPADDYLRYADAANAGDSAAAESYLKCFKEAVLRQGRSIRDKYIGSATTDFAVMYLPSESVYAEVVRDTALMDRLRHDCGVVPCGPSTMAALLNSLKMGFTTMKLQKSGKEIVKAFSDFKKQFEAFSKLVANAQRQNETVGGTLEQIADRTGKVMKKINKIAYENPEVEEGGSALPGGEGE</sequence>